<dbReference type="PANTHER" id="PTHR11844:SF25">
    <property type="entry name" value="NTR DOMAIN-CONTAINING PROTEIN"/>
    <property type="match status" value="1"/>
</dbReference>
<evidence type="ECO:0000313" key="8">
    <source>
        <dbReference type="EMBL" id="GMS78492.1"/>
    </source>
</evidence>
<feature type="disulfide bond" evidence="5">
    <location>
        <begin position="21"/>
        <end position="88"/>
    </location>
</feature>
<feature type="binding site" evidence="4">
    <location>
        <position position="21"/>
    </location>
    <ligand>
        <name>Zn(2+)</name>
        <dbReference type="ChEBI" id="CHEBI:29105"/>
        <note>ligand shared with metalloproteinase partner</note>
    </ligand>
</feature>
<dbReference type="GO" id="GO:0046872">
    <property type="term" value="F:metal ion binding"/>
    <property type="evidence" value="ECO:0007669"/>
    <property type="project" value="UniProtKB-KW"/>
</dbReference>
<comment type="caution">
    <text evidence="8">The sequence shown here is derived from an EMBL/GenBank/DDBJ whole genome shotgun (WGS) entry which is preliminary data.</text>
</comment>
<dbReference type="SUPFAM" id="SSF50242">
    <property type="entry name" value="TIMP-like"/>
    <property type="match status" value="1"/>
</dbReference>
<feature type="disulfide bond" evidence="5">
    <location>
        <begin position="23"/>
        <end position="115"/>
    </location>
</feature>
<dbReference type="GO" id="GO:0031012">
    <property type="term" value="C:extracellular matrix"/>
    <property type="evidence" value="ECO:0007669"/>
    <property type="project" value="TreeGrafter"/>
</dbReference>
<dbReference type="InterPro" id="IPR001134">
    <property type="entry name" value="Netrin_domain"/>
</dbReference>
<sequence>SMYSPRTLIFLLPLFVISCACTCRDKGSEAVYCKAEFVSKVKVDQVYELAKNNHTYEILYTVKHLATFKPNKTTLFEEIRTNAHESMCGFRLRKGEEVLLAGEMTACGFLRIDTCNRIDPAFDTNKFKQINCSKLVVI</sequence>
<evidence type="ECO:0000256" key="6">
    <source>
        <dbReference type="SAM" id="SignalP"/>
    </source>
</evidence>
<dbReference type="InterPro" id="IPR001820">
    <property type="entry name" value="TIMP"/>
</dbReference>
<reference evidence="8" key="1">
    <citation type="submission" date="2023-10" db="EMBL/GenBank/DDBJ databases">
        <title>Genome assembly of Pristionchus species.</title>
        <authorList>
            <person name="Yoshida K."/>
            <person name="Sommer R.J."/>
        </authorList>
    </citation>
    <scope>NUCLEOTIDE SEQUENCE</scope>
    <source>
        <strain evidence="8">RS0144</strain>
    </source>
</reference>
<dbReference type="PROSITE" id="PS50189">
    <property type="entry name" value="NTR"/>
    <property type="match status" value="1"/>
</dbReference>
<keyword evidence="3 5" id="KW-1015">Disulfide bond</keyword>
<evidence type="ECO:0000256" key="4">
    <source>
        <dbReference type="PIRSR" id="PIRSR601820-1"/>
    </source>
</evidence>
<keyword evidence="6" id="KW-0732">Signal</keyword>
<organism evidence="8 9">
    <name type="scientific">Pristionchus entomophagus</name>
    <dbReference type="NCBI Taxonomy" id="358040"/>
    <lineage>
        <taxon>Eukaryota</taxon>
        <taxon>Metazoa</taxon>
        <taxon>Ecdysozoa</taxon>
        <taxon>Nematoda</taxon>
        <taxon>Chromadorea</taxon>
        <taxon>Rhabditida</taxon>
        <taxon>Rhabditina</taxon>
        <taxon>Diplogasteromorpha</taxon>
        <taxon>Diplogasteroidea</taxon>
        <taxon>Neodiplogasteridae</taxon>
        <taxon>Pristionchus</taxon>
    </lineage>
</organism>
<dbReference type="GO" id="GO:0005615">
    <property type="term" value="C:extracellular space"/>
    <property type="evidence" value="ECO:0007669"/>
    <property type="project" value="TreeGrafter"/>
</dbReference>
<feature type="signal peptide" evidence="6">
    <location>
        <begin position="1"/>
        <end position="22"/>
    </location>
</feature>
<protein>
    <recommendedName>
        <fullName evidence="7">NTR domain-containing protein</fullName>
    </recommendedName>
</protein>
<keyword evidence="9" id="KW-1185">Reference proteome</keyword>
<keyword evidence="4" id="KW-0862">Zinc</keyword>
<evidence type="ECO:0000256" key="1">
    <source>
        <dbReference type="ARBA" id="ARBA00004613"/>
    </source>
</evidence>
<comment type="subcellular location">
    <subcellularLocation>
        <location evidence="1">Secreted</location>
    </subcellularLocation>
</comment>
<evidence type="ECO:0000256" key="5">
    <source>
        <dbReference type="PIRSR" id="PIRSR601820-3"/>
    </source>
</evidence>
<keyword evidence="4" id="KW-0479">Metal-binding</keyword>
<evidence type="ECO:0000256" key="3">
    <source>
        <dbReference type="ARBA" id="ARBA00023157"/>
    </source>
</evidence>
<evidence type="ECO:0000259" key="7">
    <source>
        <dbReference type="PROSITE" id="PS50189"/>
    </source>
</evidence>
<dbReference type="Gene3D" id="2.40.50.120">
    <property type="match status" value="1"/>
</dbReference>
<feature type="chain" id="PRO_5043842858" description="NTR domain-containing protein" evidence="6">
    <location>
        <begin position="23"/>
        <end position="138"/>
    </location>
</feature>
<feature type="non-terminal residue" evidence="8">
    <location>
        <position position="1"/>
    </location>
</feature>
<name>A0AAV5S6P5_9BILA</name>
<dbReference type="Pfam" id="PF00965">
    <property type="entry name" value="TIMP"/>
    <property type="match status" value="1"/>
</dbReference>
<evidence type="ECO:0000256" key="2">
    <source>
        <dbReference type="ARBA" id="ARBA00022525"/>
    </source>
</evidence>
<dbReference type="InterPro" id="IPR008993">
    <property type="entry name" value="TIMP-like_OB-fold"/>
</dbReference>
<evidence type="ECO:0000313" key="9">
    <source>
        <dbReference type="Proteomes" id="UP001432027"/>
    </source>
</evidence>
<keyword evidence="2" id="KW-0964">Secreted</keyword>
<dbReference type="PANTHER" id="PTHR11844">
    <property type="entry name" value="METALLOPROTEASE INHIBITOR"/>
    <property type="match status" value="1"/>
</dbReference>
<dbReference type="GO" id="GO:0051045">
    <property type="term" value="P:negative regulation of membrane protein ectodomain proteolysis"/>
    <property type="evidence" value="ECO:0007669"/>
    <property type="project" value="TreeGrafter"/>
</dbReference>
<dbReference type="Proteomes" id="UP001432027">
    <property type="component" value="Unassembled WGS sequence"/>
</dbReference>
<feature type="domain" description="NTR" evidence="7">
    <location>
        <begin position="19"/>
        <end position="132"/>
    </location>
</feature>
<dbReference type="EMBL" id="BTSX01000001">
    <property type="protein sequence ID" value="GMS78492.1"/>
    <property type="molecule type" value="Genomic_DNA"/>
</dbReference>
<dbReference type="AlphaFoldDB" id="A0AAV5S6P5"/>
<dbReference type="GO" id="GO:0002020">
    <property type="term" value="F:protease binding"/>
    <property type="evidence" value="ECO:0007669"/>
    <property type="project" value="TreeGrafter"/>
</dbReference>
<gene>
    <name evidence="8" type="ORF">PENTCL1PPCAC_667</name>
</gene>
<proteinExistence type="predicted"/>
<dbReference type="GO" id="GO:0008191">
    <property type="term" value="F:metalloendopeptidase inhibitor activity"/>
    <property type="evidence" value="ECO:0007669"/>
    <property type="project" value="InterPro"/>
</dbReference>
<accession>A0AAV5S6P5</accession>